<keyword evidence="11" id="KW-0862">Zinc</keyword>
<dbReference type="InterPro" id="IPR015413">
    <property type="entry name" value="Methionyl/Leucyl_tRNA_Synth"/>
</dbReference>
<accession>J9GLZ9</accession>
<keyword evidence="12" id="KW-0067">ATP-binding</keyword>
<evidence type="ECO:0000256" key="1">
    <source>
        <dbReference type="ARBA" id="ARBA00003314"/>
    </source>
</evidence>
<evidence type="ECO:0000256" key="14">
    <source>
        <dbReference type="ARBA" id="ARBA00022917"/>
    </source>
</evidence>
<dbReference type="InterPro" id="IPR014758">
    <property type="entry name" value="Met-tRNA_synth"/>
</dbReference>
<feature type="domain" description="TRNA-binding" evidence="18">
    <location>
        <begin position="579"/>
        <end position="680"/>
    </location>
</feature>
<dbReference type="HAMAP" id="MF_00098">
    <property type="entry name" value="Met_tRNA_synth_type1"/>
    <property type="match status" value="1"/>
</dbReference>
<dbReference type="GO" id="GO:0005829">
    <property type="term" value="C:cytosol"/>
    <property type="evidence" value="ECO:0007669"/>
    <property type="project" value="TreeGrafter"/>
</dbReference>
<evidence type="ECO:0000256" key="3">
    <source>
        <dbReference type="ARBA" id="ARBA00011738"/>
    </source>
</evidence>
<keyword evidence="15" id="KW-0030">Aminoacyl-tRNA synthetase</keyword>
<evidence type="ECO:0000256" key="17">
    <source>
        <dbReference type="ARBA" id="ARBA00047364"/>
    </source>
</evidence>
<evidence type="ECO:0000256" key="7">
    <source>
        <dbReference type="ARBA" id="ARBA00022555"/>
    </source>
</evidence>
<keyword evidence="13" id="KW-0694">RNA-binding</keyword>
<dbReference type="PROSITE" id="PS50886">
    <property type="entry name" value="TRBD"/>
    <property type="match status" value="1"/>
</dbReference>
<dbReference type="GO" id="GO:0000049">
    <property type="term" value="F:tRNA binding"/>
    <property type="evidence" value="ECO:0007669"/>
    <property type="project" value="UniProtKB-KW"/>
</dbReference>
<evidence type="ECO:0000256" key="8">
    <source>
        <dbReference type="ARBA" id="ARBA00022598"/>
    </source>
</evidence>
<dbReference type="PANTHER" id="PTHR45765">
    <property type="entry name" value="METHIONINE--TRNA LIGASE"/>
    <property type="match status" value="1"/>
</dbReference>
<comment type="function">
    <text evidence="1">Is required not only for elongation of protein synthesis but also for the initiation of all mRNA translation through initiator tRNA(fMet) aminoacylation.</text>
</comment>
<evidence type="ECO:0000256" key="9">
    <source>
        <dbReference type="ARBA" id="ARBA00022723"/>
    </source>
</evidence>
<dbReference type="InterPro" id="IPR009080">
    <property type="entry name" value="tRNAsynth_Ia_anticodon-bd"/>
</dbReference>
<dbReference type="PROSITE" id="PS00178">
    <property type="entry name" value="AA_TRNA_LIGASE_I"/>
    <property type="match status" value="1"/>
</dbReference>
<dbReference type="FunFam" id="2.40.50.140:FF:000042">
    <property type="entry name" value="Methionine--tRNA ligase"/>
    <property type="match status" value="1"/>
</dbReference>
<dbReference type="SUPFAM" id="SSF52374">
    <property type="entry name" value="Nucleotidylyl transferase"/>
    <property type="match status" value="1"/>
</dbReference>
<dbReference type="InterPro" id="IPR033911">
    <property type="entry name" value="MetRS_core"/>
</dbReference>
<comment type="caution">
    <text evidence="19">The sequence shown here is derived from an EMBL/GenBank/DDBJ whole genome shotgun (WGS) entry which is preliminary data.</text>
</comment>
<dbReference type="CDD" id="cd02800">
    <property type="entry name" value="tRNA_bind_EcMetRS_like"/>
    <property type="match status" value="1"/>
</dbReference>
<keyword evidence="6" id="KW-0963">Cytoplasm</keyword>
<dbReference type="PANTHER" id="PTHR45765:SF1">
    <property type="entry name" value="METHIONINE--TRNA LIGASE, CYTOPLASMIC"/>
    <property type="match status" value="1"/>
</dbReference>
<keyword evidence="8 19" id="KW-0436">Ligase</keyword>
<dbReference type="SUPFAM" id="SSF50249">
    <property type="entry name" value="Nucleic acid-binding proteins"/>
    <property type="match status" value="1"/>
</dbReference>
<reference evidence="19" key="1">
    <citation type="journal article" date="2012" name="PLoS ONE">
        <title>Gene sets for utilization of primary and secondary nutrition supplies in the distal gut of endangered iberian lynx.</title>
        <authorList>
            <person name="Alcaide M."/>
            <person name="Messina E."/>
            <person name="Richter M."/>
            <person name="Bargiela R."/>
            <person name="Peplies J."/>
            <person name="Huws S.A."/>
            <person name="Newbold C.J."/>
            <person name="Golyshin P.N."/>
            <person name="Simon M.A."/>
            <person name="Lopez G."/>
            <person name="Yakimov M.M."/>
            <person name="Ferrer M."/>
        </authorList>
    </citation>
    <scope>NUCLEOTIDE SEQUENCE</scope>
</reference>
<dbReference type="Gene3D" id="2.20.28.20">
    <property type="entry name" value="Methionyl-tRNA synthetase, Zn-domain"/>
    <property type="match status" value="1"/>
</dbReference>
<dbReference type="GO" id="GO:0004825">
    <property type="term" value="F:methionine-tRNA ligase activity"/>
    <property type="evidence" value="ECO:0007669"/>
    <property type="project" value="UniProtKB-EC"/>
</dbReference>
<dbReference type="FunFam" id="2.20.28.20:FF:000001">
    <property type="entry name" value="Methionine--tRNA ligase"/>
    <property type="match status" value="1"/>
</dbReference>
<dbReference type="Gene3D" id="2.40.50.140">
    <property type="entry name" value="Nucleic acid-binding proteins"/>
    <property type="match status" value="1"/>
</dbReference>
<evidence type="ECO:0000256" key="15">
    <source>
        <dbReference type="ARBA" id="ARBA00023146"/>
    </source>
</evidence>
<dbReference type="InterPro" id="IPR023458">
    <property type="entry name" value="Met-tRNA_ligase_1"/>
</dbReference>
<dbReference type="InterPro" id="IPR041872">
    <property type="entry name" value="Anticodon_Met"/>
</dbReference>
<dbReference type="GO" id="GO:0005524">
    <property type="term" value="F:ATP binding"/>
    <property type="evidence" value="ECO:0007669"/>
    <property type="project" value="UniProtKB-KW"/>
</dbReference>
<keyword evidence="9" id="KW-0479">Metal-binding</keyword>
<dbReference type="GO" id="GO:0006431">
    <property type="term" value="P:methionyl-tRNA aminoacylation"/>
    <property type="evidence" value="ECO:0007669"/>
    <property type="project" value="InterPro"/>
</dbReference>
<dbReference type="CDD" id="cd00814">
    <property type="entry name" value="MetRS_core"/>
    <property type="match status" value="1"/>
</dbReference>
<comment type="subcellular location">
    <subcellularLocation>
        <location evidence="2">Cytoplasm</location>
    </subcellularLocation>
</comment>
<dbReference type="FunFam" id="1.10.730.10:FF:000030">
    <property type="entry name" value="Methionine--tRNA ligase"/>
    <property type="match status" value="1"/>
</dbReference>
<protein>
    <recommendedName>
        <fullName evidence="5">Methionine--tRNA ligase</fullName>
        <ecNumber evidence="4">6.1.1.10</ecNumber>
    </recommendedName>
    <alternativeName>
        <fullName evidence="16">Methionyl-tRNA synthetase</fullName>
    </alternativeName>
</protein>
<sequence>MQEKKFSRTLVTAALPYANGGVHIGHLAGVYVPADIYVRYLRLKKHEVLFICGSDEHGVPVTIRARKEGCTPQEVVDRYNKVIKESFEGFGISFDSFGRTTSEVHRQTASDFFRTLYEKGEFVEKESEQYYDEEAHTFLADRYITGECPHCHAEGAYGDQCEKCGTALSPTELINPKSTVSGSQPVLRKTKHWYLPLDKHQQWLEPWITEQHKEWRPNVMGQCKSWFDMGLQPRAVSRDLDWGIPVPVEGADGKVLYVWFDAPIGYISNTKELLPNDWEKWWKSDDTRLIHFIGKDNIVFHCIVFPSMLKAEGSYILPDNVPSNEFLNLEDDKISTSRNWAVWLDEYLVDFPGKQDVLRYVLTANAPETKDNNFTWKDFQARNNNELVAVYGNFVNRALQLTQKYYEGVVPAAGELTDYDRETMAEFQGVKAEVERLLEAFRFRDAQKEAMNLARIGNKYLADSEPWKVIKTDPERVKTVLNLSLQLVANLAIAFEPFLPFSSEKLRNMLHIEEAEWDRLGSTELLPAGHVLGKPELLFEKIEDAVVEAQVQKLLDTKKANEEANYKAEPIRENIPFEDFEKLDLRVGTVLSCEKVKKSKKLLKFEIADGLENRTIVSGIAQHYAPEDLVGKQVCFVANLAPRTINGIESQGMILSAVNFDDSLSVITVDRKVAPGSQIG</sequence>
<evidence type="ECO:0000256" key="13">
    <source>
        <dbReference type="ARBA" id="ARBA00022884"/>
    </source>
</evidence>
<dbReference type="InterPro" id="IPR004495">
    <property type="entry name" value="Met-tRNA-synth_bsu_C"/>
</dbReference>
<evidence type="ECO:0000259" key="18">
    <source>
        <dbReference type="PROSITE" id="PS50886"/>
    </source>
</evidence>
<evidence type="ECO:0000313" key="19">
    <source>
        <dbReference type="EMBL" id="EJX03238.1"/>
    </source>
</evidence>
<evidence type="ECO:0000256" key="6">
    <source>
        <dbReference type="ARBA" id="ARBA00022490"/>
    </source>
</evidence>
<dbReference type="SUPFAM" id="SSF57770">
    <property type="entry name" value="Methionyl-tRNA synthetase (MetRS), Zn-domain"/>
    <property type="match status" value="1"/>
</dbReference>
<dbReference type="Pfam" id="PF01588">
    <property type="entry name" value="tRNA_bind"/>
    <property type="match status" value="1"/>
</dbReference>
<dbReference type="InterPro" id="IPR012340">
    <property type="entry name" value="NA-bd_OB-fold"/>
</dbReference>
<dbReference type="Pfam" id="PF19303">
    <property type="entry name" value="Anticodon_3"/>
    <property type="match status" value="1"/>
</dbReference>
<dbReference type="NCBIfam" id="NF001100">
    <property type="entry name" value="PRK00133.1"/>
    <property type="match status" value="1"/>
</dbReference>
<dbReference type="CDD" id="cd07957">
    <property type="entry name" value="Anticodon_Ia_Met"/>
    <property type="match status" value="1"/>
</dbReference>
<evidence type="ECO:0000256" key="4">
    <source>
        <dbReference type="ARBA" id="ARBA00012838"/>
    </source>
</evidence>
<dbReference type="InterPro" id="IPR029038">
    <property type="entry name" value="MetRS_Zn"/>
</dbReference>
<dbReference type="EC" id="6.1.1.10" evidence="4"/>
<dbReference type="InterPro" id="IPR002547">
    <property type="entry name" value="tRNA-bd_dom"/>
</dbReference>
<evidence type="ECO:0000256" key="12">
    <source>
        <dbReference type="ARBA" id="ARBA00022840"/>
    </source>
</evidence>
<evidence type="ECO:0000256" key="2">
    <source>
        <dbReference type="ARBA" id="ARBA00004496"/>
    </source>
</evidence>
<evidence type="ECO:0000256" key="10">
    <source>
        <dbReference type="ARBA" id="ARBA00022741"/>
    </source>
</evidence>
<dbReference type="InterPro" id="IPR014729">
    <property type="entry name" value="Rossmann-like_a/b/a_fold"/>
</dbReference>
<dbReference type="InterPro" id="IPR001412">
    <property type="entry name" value="aa-tRNA-synth_I_CS"/>
</dbReference>
<keyword evidence="7" id="KW-0820">tRNA-binding</keyword>
<comment type="catalytic activity">
    <reaction evidence="17">
        <text>tRNA(Met) + L-methionine + ATP = L-methionyl-tRNA(Met) + AMP + diphosphate</text>
        <dbReference type="Rhea" id="RHEA:13481"/>
        <dbReference type="Rhea" id="RHEA-COMP:9667"/>
        <dbReference type="Rhea" id="RHEA-COMP:9698"/>
        <dbReference type="ChEBI" id="CHEBI:30616"/>
        <dbReference type="ChEBI" id="CHEBI:33019"/>
        <dbReference type="ChEBI" id="CHEBI:57844"/>
        <dbReference type="ChEBI" id="CHEBI:78442"/>
        <dbReference type="ChEBI" id="CHEBI:78530"/>
        <dbReference type="ChEBI" id="CHEBI:456215"/>
        <dbReference type="EC" id="6.1.1.10"/>
    </reaction>
</comment>
<comment type="subunit">
    <text evidence="3">Homodimer.</text>
</comment>
<dbReference type="SUPFAM" id="SSF47323">
    <property type="entry name" value="Anticodon-binding domain of a subclass of class I aminoacyl-tRNA synthetases"/>
    <property type="match status" value="1"/>
</dbReference>
<dbReference type="GO" id="GO:0046872">
    <property type="term" value="F:metal ion binding"/>
    <property type="evidence" value="ECO:0007669"/>
    <property type="project" value="UniProtKB-KW"/>
</dbReference>
<dbReference type="NCBIfam" id="TIGR00399">
    <property type="entry name" value="metG_C_term"/>
    <property type="match status" value="1"/>
</dbReference>
<organism evidence="19">
    <name type="scientific">gut metagenome</name>
    <dbReference type="NCBI Taxonomy" id="749906"/>
    <lineage>
        <taxon>unclassified sequences</taxon>
        <taxon>metagenomes</taxon>
        <taxon>organismal metagenomes</taxon>
    </lineage>
</organism>
<dbReference type="Pfam" id="PF09334">
    <property type="entry name" value="tRNA-synt_1g"/>
    <property type="match status" value="1"/>
</dbReference>
<name>J9GLZ9_9ZZZZ</name>
<proteinExistence type="inferred from homology"/>
<dbReference type="Gene3D" id="1.10.730.10">
    <property type="entry name" value="Isoleucyl-tRNA Synthetase, Domain 1"/>
    <property type="match status" value="1"/>
</dbReference>
<evidence type="ECO:0000256" key="11">
    <source>
        <dbReference type="ARBA" id="ARBA00022833"/>
    </source>
</evidence>
<evidence type="ECO:0000256" key="5">
    <source>
        <dbReference type="ARBA" id="ARBA00018753"/>
    </source>
</evidence>
<dbReference type="EMBL" id="AMCI01002245">
    <property type="protein sequence ID" value="EJX03238.1"/>
    <property type="molecule type" value="Genomic_DNA"/>
</dbReference>
<dbReference type="Gene3D" id="3.40.50.620">
    <property type="entry name" value="HUPs"/>
    <property type="match status" value="1"/>
</dbReference>
<dbReference type="NCBIfam" id="TIGR00398">
    <property type="entry name" value="metG"/>
    <property type="match status" value="1"/>
</dbReference>
<dbReference type="PRINTS" id="PR01041">
    <property type="entry name" value="TRNASYNTHMET"/>
</dbReference>
<keyword evidence="10" id="KW-0547">Nucleotide-binding</keyword>
<evidence type="ECO:0000256" key="16">
    <source>
        <dbReference type="ARBA" id="ARBA00030904"/>
    </source>
</evidence>
<dbReference type="AlphaFoldDB" id="J9GLZ9"/>
<keyword evidence="14" id="KW-0648">Protein biosynthesis</keyword>
<gene>
    <name evidence="19" type="ORF">EVA_08659</name>
</gene>